<accession>A0A6J7F5T7</accession>
<comment type="subcellular location">
    <subcellularLocation>
        <location evidence="1">Endomembrane system</location>
        <topology evidence="1">Multi-pass membrane protein</topology>
    </subcellularLocation>
</comment>
<keyword evidence="2 5" id="KW-0812">Transmembrane</keyword>
<dbReference type="GO" id="GO:0005384">
    <property type="term" value="F:manganese ion transmembrane transporter activity"/>
    <property type="evidence" value="ECO:0007669"/>
    <property type="project" value="InterPro"/>
</dbReference>
<name>A0A6J7F5T7_9ZZZZ</name>
<protein>
    <submittedName>
        <fullName evidence="6">Unannotated protein</fullName>
    </submittedName>
</protein>
<organism evidence="6">
    <name type="scientific">freshwater metagenome</name>
    <dbReference type="NCBI Taxonomy" id="449393"/>
    <lineage>
        <taxon>unclassified sequences</taxon>
        <taxon>metagenomes</taxon>
        <taxon>ecological metagenomes</taxon>
    </lineage>
</organism>
<dbReference type="PANTHER" id="PTHR31851">
    <property type="entry name" value="FE(2+)/MN(2+) TRANSPORTER PCL1"/>
    <property type="match status" value="1"/>
</dbReference>
<feature type="transmembrane region" description="Helical" evidence="5">
    <location>
        <begin position="54"/>
        <end position="77"/>
    </location>
</feature>
<feature type="transmembrane region" description="Helical" evidence="5">
    <location>
        <begin position="21"/>
        <end position="48"/>
    </location>
</feature>
<feature type="transmembrane region" description="Helical" evidence="5">
    <location>
        <begin position="184"/>
        <end position="201"/>
    </location>
</feature>
<feature type="transmembrane region" description="Helical" evidence="5">
    <location>
        <begin position="158"/>
        <end position="178"/>
    </location>
</feature>
<proteinExistence type="predicted"/>
<reference evidence="6" key="1">
    <citation type="submission" date="2020-05" db="EMBL/GenBank/DDBJ databases">
        <authorList>
            <person name="Chiriac C."/>
            <person name="Salcher M."/>
            <person name="Ghai R."/>
            <person name="Kavagutti S V."/>
        </authorList>
    </citation>
    <scope>NUCLEOTIDE SEQUENCE</scope>
</reference>
<gene>
    <name evidence="6" type="ORF">UFOPK3376_02819</name>
</gene>
<evidence type="ECO:0000256" key="5">
    <source>
        <dbReference type="SAM" id="Phobius"/>
    </source>
</evidence>
<keyword evidence="3 5" id="KW-1133">Transmembrane helix</keyword>
<feature type="transmembrane region" description="Helical" evidence="5">
    <location>
        <begin position="213"/>
        <end position="232"/>
    </location>
</feature>
<dbReference type="AlphaFoldDB" id="A0A6J7F5T7"/>
<keyword evidence="4 5" id="KW-0472">Membrane</keyword>
<dbReference type="Pfam" id="PF01988">
    <property type="entry name" value="VIT1"/>
    <property type="match status" value="1"/>
</dbReference>
<dbReference type="GO" id="GO:0012505">
    <property type="term" value="C:endomembrane system"/>
    <property type="evidence" value="ECO:0007669"/>
    <property type="project" value="UniProtKB-SubCell"/>
</dbReference>
<dbReference type="GO" id="GO:0030026">
    <property type="term" value="P:intracellular manganese ion homeostasis"/>
    <property type="evidence" value="ECO:0007669"/>
    <property type="project" value="InterPro"/>
</dbReference>
<evidence type="ECO:0000256" key="2">
    <source>
        <dbReference type="ARBA" id="ARBA00022692"/>
    </source>
</evidence>
<evidence type="ECO:0000256" key="4">
    <source>
        <dbReference type="ARBA" id="ARBA00023136"/>
    </source>
</evidence>
<evidence type="ECO:0000256" key="1">
    <source>
        <dbReference type="ARBA" id="ARBA00004127"/>
    </source>
</evidence>
<evidence type="ECO:0000256" key="3">
    <source>
        <dbReference type="ARBA" id="ARBA00022989"/>
    </source>
</evidence>
<dbReference type="CDD" id="cd02432">
    <property type="entry name" value="Nodulin-21_like_1"/>
    <property type="match status" value="1"/>
</dbReference>
<dbReference type="EMBL" id="CAFBLP010000107">
    <property type="protein sequence ID" value="CAB4890827.1"/>
    <property type="molecule type" value="Genomic_DNA"/>
</dbReference>
<evidence type="ECO:0000313" key="6">
    <source>
        <dbReference type="EMBL" id="CAB4890827.1"/>
    </source>
</evidence>
<dbReference type="InterPro" id="IPR008217">
    <property type="entry name" value="Ccc1_fam"/>
</dbReference>
<sequence length="239" mass="24456">MTFPFAMSAHGSAERHLGSRAAWLRAAVLGANDGLISTACLIVGVAAAKGSSRSTILVAGIAGLTAGALSMAAGEFVSVSSQLDSERSDIAREQLELAVTPEAEHEELVGIYRSRGLSEGLARQVADELSMQDRLAVHVRDELGLDPDNLAKPVEASVVSAVSFSAGAALPIIVVLLVSSALRVWLTMSITLVGLVILGALGARLGGAPQRRAAVRVFIGGSLALAISLGIGRLTGNAL</sequence>